<comment type="caution">
    <text evidence="1">The sequence shown here is derived from an EMBL/GenBank/DDBJ whole genome shotgun (WGS) entry which is preliminary data.</text>
</comment>
<gene>
    <name evidence="1" type="ORF">Defa_14820</name>
</gene>
<name>A0ABQ0E8G4_9BACT</name>
<protein>
    <submittedName>
        <fullName evidence="1">Uncharacterized protein</fullName>
    </submittedName>
</protein>
<dbReference type="Proteomes" id="UP001628192">
    <property type="component" value="Unassembled WGS sequence"/>
</dbReference>
<accession>A0ABQ0E8G4</accession>
<reference evidence="1 2" key="1">
    <citation type="journal article" date="2025" name="Int. J. Syst. Evol. Microbiol.">
        <title>Desulfovibrio falkowii sp. nov., Porphyromonas miyakawae sp. nov., Mediterraneibacter flintii sp. nov. and Owariibacterium komagatae gen. nov., sp. nov., isolated from human faeces.</title>
        <authorList>
            <person name="Hamaguchi T."/>
            <person name="Ohara M."/>
            <person name="Hisatomi A."/>
            <person name="Sekiguchi K."/>
            <person name="Takeda J.I."/>
            <person name="Ueyama J."/>
            <person name="Ito M."/>
            <person name="Nishiwaki H."/>
            <person name="Ogi T."/>
            <person name="Hirayama M."/>
            <person name="Ohkuma M."/>
            <person name="Sakamoto M."/>
            <person name="Ohno K."/>
        </authorList>
    </citation>
    <scope>NUCLEOTIDE SEQUENCE [LARGE SCALE GENOMIC DNA]</scope>
    <source>
        <strain evidence="1 2">13CB8C</strain>
    </source>
</reference>
<organism evidence="1 2">
    <name type="scientific">Desulfovibrio falkowii</name>
    <dbReference type="NCBI Taxonomy" id="3136602"/>
    <lineage>
        <taxon>Bacteria</taxon>
        <taxon>Pseudomonadati</taxon>
        <taxon>Thermodesulfobacteriota</taxon>
        <taxon>Desulfovibrionia</taxon>
        <taxon>Desulfovibrionales</taxon>
        <taxon>Desulfovibrionaceae</taxon>
        <taxon>Desulfovibrio</taxon>
    </lineage>
</organism>
<evidence type="ECO:0000313" key="2">
    <source>
        <dbReference type="Proteomes" id="UP001628192"/>
    </source>
</evidence>
<keyword evidence="2" id="KW-1185">Reference proteome</keyword>
<sequence>MAILSHPRPRTVCSAHRHFIGLPLQKGISSITTKEVTAKTAEMYAVTQALQNEIALDLENILRQILIAAYILQVLNHIILVDHNLRARHIRSIK</sequence>
<evidence type="ECO:0000313" key="1">
    <source>
        <dbReference type="EMBL" id="GAB1253995.1"/>
    </source>
</evidence>
<proteinExistence type="predicted"/>
<dbReference type="EMBL" id="BAAFSG010000001">
    <property type="protein sequence ID" value="GAB1253995.1"/>
    <property type="molecule type" value="Genomic_DNA"/>
</dbReference>